<dbReference type="EMBL" id="WLZX01000013">
    <property type="protein sequence ID" value="MTD29271.1"/>
    <property type="molecule type" value="Genomic_DNA"/>
</dbReference>
<accession>A0ABW9RGX5</accession>
<protein>
    <submittedName>
        <fullName evidence="2">Uncharacterized protein</fullName>
    </submittedName>
</protein>
<sequence length="156" mass="16767">MRRVAGWMLLAGSCLMVFQAQAAGILRLTNAEITVGGTLPPAKLEVENIGNSALYLDVTQELVQTPLTVPEVRLSVGEVPSPSLLISPVKLVLGPGQKRVLNVKVLRIPQQRKIWRVTFRPREKIVISASGEGEKSVAPVSISIGYGVVIYQTGAV</sequence>
<dbReference type="Gene3D" id="2.60.40.10">
    <property type="entry name" value="Immunoglobulins"/>
    <property type="match status" value="1"/>
</dbReference>
<reference evidence="2 3" key="1">
    <citation type="submission" date="2019-11" db="EMBL/GenBank/DDBJ databases">
        <title>Erwinia sp. nov., isolated from feces of birds in Tibet plateau of China.</title>
        <authorList>
            <person name="Ge Y."/>
        </authorList>
    </citation>
    <scope>NUCLEOTIDE SEQUENCE [LARGE SCALE GENOMIC DNA]</scope>
    <source>
        <strain evidence="2 3">J316</strain>
    </source>
</reference>
<dbReference type="InterPro" id="IPR013783">
    <property type="entry name" value="Ig-like_fold"/>
</dbReference>
<proteinExistence type="predicted"/>
<dbReference type="RefSeq" id="WP_154754487.1">
    <property type="nucleotide sequence ID" value="NZ_WLZX01000013.1"/>
</dbReference>
<feature type="signal peptide" evidence="1">
    <location>
        <begin position="1"/>
        <end position="22"/>
    </location>
</feature>
<organism evidence="2 3">
    <name type="scientific">Erwinia sorbitola</name>
    <dbReference type="NCBI Taxonomy" id="2681984"/>
    <lineage>
        <taxon>Bacteria</taxon>
        <taxon>Pseudomonadati</taxon>
        <taxon>Pseudomonadota</taxon>
        <taxon>Gammaproteobacteria</taxon>
        <taxon>Enterobacterales</taxon>
        <taxon>Erwiniaceae</taxon>
        <taxon>Erwinia</taxon>
    </lineage>
</organism>
<comment type="caution">
    <text evidence="2">The sequence shown here is derived from an EMBL/GenBank/DDBJ whole genome shotgun (WGS) entry which is preliminary data.</text>
</comment>
<keyword evidence="1" id="KW-0732">Signal</keyword>
<evidence type="ECO:0000313" key="3">
    <source>
        <dbReference type="Proteomes" id="UP000480164"/>
    </source>
</evidence>
<feature type="chain" id="PRO_5046245800" evidence="1">
    <location>
        <begin position="23"/>
        <end position="156"/>
    </location>
</feature>
<keyword evidence="3" id="KW-1185">Reference proteome</keyword>
<dbReference type="Proteomes" id="UP000480164">
    <property type="component" value="Unassembled WGS sequence"/>
</dbReference>
<evidence type="ECO:0000313" key="2">
    <source>
        <dbReference type="EMBL" id="MTD29271.1"/>
    </source>
</evidence>
<name>A0ABW9RGX5_9GAMM</name>
<gene>
    <name evidence="2" type="ORF">GK011_20285</name>
</gene>
<evidence type="ECO:0000256" key="1">
    <source>
        <dbReference type="SAM" id="SignalP"/>
    </source>
</evidence>